<evidence type="ECO:0000313" key="5">
    <source>
        <dbReference type="Proteomes" id="UP000002215"/>
    </source>
</evidence>
<dbReference type="PANTHER" id="PTHR44591:SF3">
    <property type="entry name" value="RESPONSE REGULATORY DOMAIN-CONTAINING PROTEIN"/>
    <property type="match status" value="1"/>
</dbReference>
<evidence type="ECO:0000259" key="3">
    <source>
        <dbReference type="PROSITE" id="PS50110"/>
    </source>
</evidence>
<gene>
    <name evidence="4" type="ordered locus">Cpin_4337</name>
</gene>
<dbReference type="EMBL" id="CP001699">
    <property type="protein sequence ID" value="ACU61785.1"/>
    <property type="molecule type" value="Genomic_DNA"/>
</dbReference>
<dbReference type="Pfam" id="PF00072">
    <property type="entry name" value="Response_reg"/>
    <property type="match status" value="1"/>
</dbReference>
<accession>A0A979G6J3</accession>
<protein>
    <submittedName>
        <fullName evidence="4">Response regulator receiver protein</fullName>
    </submittedName>
</protein>
<dbReference type="InterPro" id="IPR050595">
    <property type="entry name" value="Bact_response_regulator"/>
</dbReference>
<name>A0A979G6J3_CHIPD</name>
<dbReference type="Proteomes" id="UP000002215">
    <property type="component" value="Chromosome"/>
</dbReference>
<evidence type="ECO:0000256" key="2">
    <source>
        <dbReference type="PROSITE-ProRule" id="PRU00169"/>
    </source>
</evidence>
<dbReference type="InterPro" id="IPR011006">
    <property type="entry name" value="CheY-like_superfamily"/>
</dbReference>
<evidence type="ECO:0000313" key="4">
    <source>
        <dbReference type="EMBL" id="ACU61785.1"/>
    </source>
</evidence>
<dbReference type="InterPro" id="IPR001789">
    <property type="entry name" value="Sig_transdc_resp-reg_receiver"/>
</dbReference>
<reference evidence="4 5" key="2">
    <citation type="journal article" date="2010" name="Stand. Genomic Sci.">
        <title>Complete genome sequence of Chitinophaga pinensis type strain (UQM 2034).</title>
        <authorList>
            <person name="Glavina Del Rio T."/>
            <person name="Abt B."/>
            <person name="Spring S."/>
            <person name="Lapidus A."/>
            <person name="Nolan M."/>
            <person name="Tice H."/>
            <person name="Copeland A."/>
            <person name="Cheng J.F."/>
            <person name="Chen F."/>
            <person name="Bruce D."/>
            <person name="Goodwin L."/>
            <person name="Pitluck S."/>
            <person name="Ivanova N."/>
            <person name="Mavromatis K."/>
            <person name="Mikhailova N."/>
            <person name="Pati A."/>
            <person name="Chen A."/>
            <person name="Palaniappan K."/>
            <person name="Land M."/>
            <person name="Hauser L."/>
            <person name="Chang Y.J."/>
            <person name="Jeffries C.D."/>
            <person name="Chain P."/>
            <person name="Saunders E."/>
            <person name="Detter J.C."/>
            <person name="Brettin T."/>
            <person name="Rohde M."/>
            <person name="Goker M."/>
            <person name="Bristow J."/>
            <person name="Eisen J.A."/>
            <person name="Markowitz V."/>
            <person name="Hugenholtz P."/>
            <person name="Kyrpides N.C."/>
            <person name="Klenk H.P."/>
            <person name="Lucas S."/>
        </authorList>
    </citation>
    <scope>NUCLEOTIDE SEQUENCE [LARGE SCALE GENOMIC DNA]</scope>
    <source>
        <strain evidence="5">ATCC 43595 / DSM 2588 / LMG 13176 / NBRC 15968 / NCIMB 11800 / UQM 2034</strain>
    </source>
</reference>
<dbReference type="PANTHER" id="PTHR44591">
    <property type="entry name" value="STRESS RESPONSE REGULATOR PROTEIN 1"/>
    <property type="match status" value="1"/>
</dbReference>
<keyword evidence="1 2" id="KW-0597">Phosphoprotein</keyword>
<dbReference type="KEGG" id="cpi:Cpin_4337"/>
<sequence length="141" mass="15745">MSILRILLAEDDDDDREMFCTFLAGRNDVELFACVENGLEAIDALAAIISSDKLPDMILLDQNMPKQNGLQTLKILKENPVYAAIPVFIYSTYADGALRERSLQAGAISVFSKPFTMQGYNEMLESMLSAMHRSSFDKNIL</sequence>
<dbReference type="SUPFAM" id="SSF52172">
    <property type="entry name" value="CheY-like"/>
    <property type="match status" value="1"/>
</dbReference>
<dbReference type="AlphaFoldDB" id="A0A979G6J3"/>
<reference evidence="5" key="1">
    <citation type="submission" date="2009-08" db="EMBL/GenBank/DDBJ databases">
        <title>The complete genome of Chitinophaga pinensis DSM 2588.</title>
        <authorList>
            <consortium name="US DOE Joint Genome Institute (JGI-PGF)"/>
            <person name="Lucas S."/>
            <person name="Copeland A."/>
            <person name="Lapidus A."/>
            <person name="Glavina del Rio T."/>
            <person name="Dalin E."/>
            <person name="Tice H."/>
            <person name="Bruce D."/>
            <person name="Goodwin L."/>
            <person name="Pitluck S."/>
            <person name="Kyrpides N."/>
            <person name="Mavromatis K."/>
            <person name="Ivanova N."/>
            <person name="Mikhailova N."/>
            <person name="Sims D."/>
            <person name="Meinche L."/>
            <person name="Brettin T."/>
            <person name="Detter J.C."/>
            <person name="Han C."/>
            <person name="Larimer F."/>
            <person name="Land M."/>
            <person name="Hauser L."/>
            <person name="Markowitz V."/>
            <person name="Cheng J.-F."/>
            <person name="Hugenholtz P."/>
            <person name="Woyke T."/>
            <person name="Wu D."/>
            <person name="Spring S."/>
            <person name="Klenk H.-P."/>
            <person name="Eisen J.A."/>
        </authorList>
    </citation>
    <scope>NUCLEOTIDE SEQUENCE [LARGE SCALE GENOMIC DNA]</scope>
    <source>
        <strain evidence="5">ATCC 43595 / DSM 2588 / LMG 13176 / NBRC 15968 / NCIMB 11800 / UQM 2034</strain>
    </source>
</reference>
<dbReference type="PROSITE" id="PS50110">
    <property type="entry name" value="RESPONSE_REGULATORY"/>
    <property type="match status" value="1"/>
</dbReference>
<dbReference type="SMART" id="SM00448">
    <property type="entry name" value="REC"/>
    <property type="match status" value="1"/>
</dbReference>
<evidence type="ECO:0000256" key="1">
    <source>
        <dbReference type="ARBA" id="ARBA00022553"/>
    </source>
</evidence>
<dbReference type="Gene3D" id="3.40.50.2300">
    <property type="match status" value="1"/>
</dbReference>
<dbReference type="OrthoDB" id="952767at2"/>
<organism evidence="4 5">
    <name type="scientific">Chitinophaga pinensis (strain ATCC 43595 / DSM 2588 / LMG 13176 / NBRC 15968 / NCIMB 11800 / UQM 2034)</name>
    <dbReference type="NCBI Taxonomy" id="485918"/>
    <lineage>
        <taxon>Bacteria</taxon>
        <taxon>Pseudomonadati</taxon>
        <taxon>Bacteroidota</taxon>
        <taxon>Chitinophagia</taxon>
        <taxon>Chitinophagales</taxon>
        <taxon>Chitinophagaceae</taxon>
        <taxon>Chitinophaga</taxon>
    </lineage>
</organism>
<dbReference type="RefSeq" id="WP_012791953.1">
    <property type="nucleotide sequence ID" value="NC_013132.1"/>
</dbReference>
<proteinExistence type="predicted"/>
<feature type="domain" description="Response regulatory" evidence="3">
    <location>
        <begin position="5"/>
        <end position="128"/>
    </location>
</feature>
<dbReference type="GO" id="GO:0000160">
    <property type="term" value="P:phosphorelay signal transduction system"/>
    <property type="evidence" value="ECO:0007669"/>
    <property type="project" value="InterPro"/>
</dbReference>
<feature type="modified residue" description="4-aspartylphosphate" evidence="2">
    <location>
        <position position="61"/>
    </location>
</feature>